<evidence type="ECO:0000256" key="8">
    <source>
        <dbReference type="ARBA" id="ARBA00022975"/>
    </source>
</evidence>
<dbReference type="GO" id="GO:0042802">
    <property type="term" value="F:identical protein binding"/>
    <property type="evidence" value="ECO:0007669"/>
    <property type="project" value="TreeGrafter"/>
</dbReference>
<evidence type="ECO:0000256" key="3">
    <source>
        <dbReference type="ARBA" id="ARBA00012291"/>
    </source>
</evidence>
<evidence type="ECO:0000256" key="6">
    <source>
        <dbReference type="ARBA" id="ARBA00022840"/>
    </source>
</evidence>
<feature type="domain" description="Glutamine amidotransferase" evidence="10">
    <location>
        <begin position="24"/>
        <end position="249"/>
    </location>
</feature>
<dbReference type="Pfam" id="PF00117">
    <property type="entry name" value="GATase"/>
    <property type="match status" value="1"/>
</dbReference>
<dbReference type="EC" id="6.3.4.2" evidence="3"/>
<accession>A0A6S6TEA1</accession>
<dbReference type="InterPro" id="IPR029062">
    <property type="entry name" value="Class_I_gatase-like"/>
</dbReference>
<reference evidence="11" key="1">
    <citation type="submission" date="2020-01" db="EMBL/GenBank/DDBJ databases">
        <authorList>
            <person name="Meier V. D."/>
            <person name="Meier V D."/>
        </authorList>
    </citation>
    <scope>NUCLEOTIDE SEQUENCE</scope>
    <source>
        <strain evidence="11">HLG_WM_MAG_12</strain>
    </source>
</reference>
<evidence type="ECO:0000256" key="5">
    <source>
        <dbReference type="ARBA" id="ARBA00022741"/>
    </source>
</evidence>
<feature type="non-terminal residue" evidence="11">
    <location>
        <position position="1"/>
    </location>
</feature>
<evidence type="ECO:0000256" key="4">
    <source>
        <dbReference type="ARBA" id="ARBA00022598"/>
    </source>
</evidence>
<comment type="pathway">
    <text evidence="1">Pyrimidine metabolism; CTP biosynthesis via de novo pathway; CTP from UDP: step 2/2.</text>
</comment>
<dbReference type="UniPathway" id="UPA00159">
    <property type="reaction ID" value="UER00277"/>
</dbReference>
<keyword evidence="5" id="KW-0547">Nucleotide-binding</keyword>
<evidence type="ECO:0000259" key="10">
    <source>
        <dbReference type="Pfam" id="PF00117"/>
    </source>
</evidence>
<evidence type="ECO:0000256" key="1">
    <source>
        <dbReference type="ARBA" id="ARBA00005171"/>
    </source>
</evidence>
<keyword evidence="7" id="KW-0315">Glutamine amidotransferase</keyword>
<organism evidence="11">
    <name type="scientific">uncultured Campylobacterales bacterium</name>
    <dbReference type="NCBI Taxonomy" id="352960"/>
    <lineage>
        <taxon>Bacteria</taxon>
        <taxon>Pseudomonadati</taxon>
        <taxon>Campylobacterota</taxon>
        <taxon>Epsilonproteobacteria</taxon>
        <taxon>Campylobacterales</taxon>
        <taxon>environmental samples</taxon>
    </lineage>
</organism>
<evidence type="ECO:0000256" key="7">
    <source>
        <dbReference type="ARBA" id="ARBA00022962"/>
    </source>
</evidence>
<dbReference type="AlphaFoldDB" id="A0A6S6TEA1"/>
<gene>
    <name evidence="11" type="ORF">HELGO_WM23495</name>
</gene>
<dbReference type="Gene3D" id="3.40.50.880">
    <property type="match status" value="1"/>
</dbReference>
<dbReference type="GO" id="GO:0005524">
    <property type="term" value="F:ATP binding"/>
    <property type="evidence" value="ECO:0007669"/>
    <property type="project" value="UniProtKB-KW"/>
</dbReference>
<keyword evidence="4 11" id="KW-0436">Ligase</keyword>
<comment type="similarity">
    <text evidence="2">Belongs to the CTP synthase family.</text>
</comment>
<sequence length="262" mass="29415">LVSKIIKPENTVKIAFVGKYLKLKESYKSLTESLIHAGANLDTKVEIVWIDAPKIEKNDEKTWNDLKSCSGVLVAGGFGKRGIEGKISCIEYARVNKIPYLGICLGMQLVLIEFARNVLGIKDAHSVEFDKETKEPVVYLIDEFLSQNGKKEFRTQQSPMGGTMRLGAYNCNIKDGSLLSNVYDGLTHIDERHRHRYEANPKYKEQFEKNGLIVSGESNGLIEVVELDGHPWFLGVQFHPEFTSRLVEPNKAVLGFVKASLK</sequence>
<dbReference type="EMBL" id="CACVAW010000058">
    <property type="protein sequence ID" value="CAA6813701.1"/>
    <property type="molecule type" value="Genomic_DNA"/>
</dbReference>
<dbReference type="GO" id="GO:0005829">
    <property type="term" value="C:cytosol"/>
    <property type="evidence" value="ECO:0007669"/>
    <property type="project" value="TreeGrafter"/>
</dbReference>
<keyword evidence="6" id="KW-0067">ATP-binding</keyword>
<dbReference type="NCBIfam" id="NF003792">
    <property type="entry name" value="PRK05380.1"/>
    <property type="match status" value="1"/>
</dbReference>
<dbReference type="FunFam" id="3.40.50.880:FF:000002">
    <property type="entry name" value="CTP synthase"/>
    <property type="match status" value="1"/>
</dbReference>
<protein>
    <recommendedName>
        <fullName evidence="3">CTP synthase (glutamine hydrolyzing)</fullName>
        <ecNumber evidence="3">6.3.4.2</ecNumber>
    </recommendedName>
</protein>
<evidence type="ECO:0000256" key="9">
    <source>
        <dbReference type="ARBA" id="ARBA00047781"/>
    </source>
</evidence>
<name>A0A6S6TEA1_9BACT</name>
<dbReference type="PROSITE" id="PS51273">
    <property type="entry name" value="GATASE_TYPE_1"/>
    <property type="match status" value="1"/>
</dbReference>
<dbReference type="InterPro" id="IPR033828">
    <property type="entry name" value="GATase1_CTP_Synthase"/>
</dbReference>
<dbReference type="InterPro" id="IPR017926">
    <property type="entry name" value="GATASE"/>
</dbReference>
<comment type="catalytic activity">
    <reaction evidence="9">
        <text>UTP + L-glutamine + ATP + H2O = CTP + L-glutamate + ADP + phosphate + 2 H(+)</text>
        <dbReference type="Rhea" id="RHEA:26426"/>
        <dbReference type="ChEBI" id="CHEBI:15377"/>
        <dbReference type="ChEBI" id="CHEBI:15378"/>
        <dbReference type="ChEBI" id="CHEBI:29985"/>
        <dbReference type="ChEBI" id="CHEBI:30616"/>
        <dbReference type="ChEBI" id="CHEBI:37563"/>
        <dbReference type="ChEBI" id="CHEBI:43474"/>
        <dbReference type="ChEBI" id="CHEBI:46398"/>
        <dbReference type="ChEBI" id="CHEBI:58359"/>
        <dbReference type="ChEBI" id="CHEBI:456216"/>
        <dbReference type="EC" id="6.3.4.2"/>
    </reaction>
</comment>
<dbReference type="InterPro" id="IPR004468">
    <property type="entry name" value="CTP_synthase"/>
</dbReference>
<dbReference type="PANTHER" id="PTHR11550">
    <property type="entry name" value="CTP SYNTHASE"/>
    <property type="match status" value="1"/>
</dbReference>
<evidence type="ECO:0000313" key="11">
    <source>
        <dbReference type="EMBL" id="CAA6813701.1"/>
    </source>
</evidence>
<dbReference type="GO" id="GO:0003883">
    <property type="term" value="F:CTP synthase activity"/>
    <property type="evidence" value="ECO:0007669"/>
    <property type="project" value="UniProtKB-EC"/>
</dbReference>
<proteinExistence type="inferred from homology"/>
<dbReference type="GO" id="GO:0019856">
    <property type="term" value="P:pyrimidine nucleobase biosynthetic process"/>
    <property type="evidence" value="ECO:0007669"/>
    <property type="project" value="TreeGrafter"/>
</dbReference>
<keyword evidence="8" id="KW-0665">Pyrimidine biosynthesis</keyword>
<dbReference type="GO" id="GO:0044210">
    <property type="term" value="P:'de novo' CTP biosynthetic process"/>
    <property type="evidence" value="ECO:0007669"/>
    <property type="project" value="UniProtKB-UniPathway"/>
</dbReference>
<dbReference type="CDD" id="cd01746">
    <property type="entry name" value="GATase1_CTP_Synthase"/>
    <property type="match status" value="1"/>
</dbReference>
<dbReference type="PANTHER" id="PTHR11550:SF0">
    <property type="entry name" value="CTP SYNTHASE-RELATED"/>
    <property type="match status" value="1"/>
</dbReference>
<dbReference type="SUPFAM" id="SSF52317">
    <property type="entry name" value="Class I glutamine amidotransferase-like"/>
    <property type="match status" value="1"/>
</dbReference>
<evidence type="ECO:0000256" key="2">
    <source>
        <dbReference type="ARBA" id="ARBA00007533"/>
    </source>
</evidence>